<dbReference type="InterPro" id="IPR032816">
    <property type="entry name" value="VTT_dom"/>
</dbReference>
<feature type="transmembrane region" description="Helical" evidence="6">
    <location>
        <begin position="206"/>
        <end position="226"/>
    </location>
</feature>
<feature type="transmembrane region" description="Helical" evidence="6">
    <location>
        <begin position="12"/>
        <end position="36"/>
    </location>
</feature>
<keyword evidence="2 6" id="KW-1003">Cell membrane</keyword>
<evidence type="ECO:0000256" key="5">
    <source>
        <dbReference type="ARBA" id="ARBA00023136"/>
    </source>
</evidence>
<feature type="domain" description="VTT" evidence="7">
    <location>
        <begin position="70"/>
        <end position="188"/>
    </location>
</feature>
<dbReference type="OrthoDB" id="9812980at2"/>
<sequence length="254" mass="27200">MPLSPSARKKYLYASAAVVLAAGAAFFALSSGGTGLRQLFLKFLGAVESSGPFGPLLFLALFNGACVFLLPTFYLTIGAGVLFGLRAGFLVATLSVASGASAAFLFARYRVRRRILETWGSNTSFLALDEAVAEDGWKIVLLSRLSPAFPFNILNYAFGLTAIPFPVYFAASWAGSIPWTFMYVYSGSLAADIAGLHPEMAQGSKLQWALSFLGLAATAAATITASRTAGRALKKRLRLEEEREEARRSSANRQ</sequence>
<comment type="similarity">
    <text evidence="6">Belongs to the TVP38/TMEM64 family.</text>
</comment>
<evidence type="ECO:0000259" key="7">
    <source>
        <dbReference type="Pfam" id="PF09335"/>
    </source>
</evidence>
<evidence type="ECO:0000256" key="1">
    <source>
        <dbReference type="ARBA" id="ARBA00004651"/>
    </source>
</evidence>
<name>A0A4R8MET5_9BACT</name>
<dbReference type="AlphaFoldDB" id="A0A4R8MET5"/>
<evidence type="ECO:0000313" key="8">
    <source>
        <dbReference type="EMBL" id="TDY62862.1"/>
    </source>
</evidence>
<evidence type="ECO:0000256" key="6">
    <source>
        <dbReference type="RuleBase" id="RU366058"/>
    </source>
</evidence>
<comment type="caution">
    <text evidence="8">The sequence shown here is derived from an EMBL/GenBank/DDBJ whole genome shotgun (WGS) entry which is preliminary data.</text>
</comment>
<proteinExistence type="inferred from homology"/>
<dbReference type="InterPro" id="IPR015414">
    <property type="entry name" value="TMEM64"/>
</dbReference>
<evidence type="ECO:0000256" key="2">
    <source>
        <dbReference type="ARBA" id="ARBA00022475"/>
    </source>
</evidence>
<comment type="subcellular location">
    <subcellularLocation>
        <location evidence="1 6">Cell membrane</location>
        <topology evidence="1 6">Multi-pass membrane protein</topology>
    </subcellularLocation>
</comment>
<dbReference type="Pfam" id="PF09335">
    <property type="entry name" value="VTT_dom"/>
    <property type="match status" value="1"/>
</dbReference>
<keyword evidence="5 6" id="KW-0472">Membrane</keyword>
<keyword evidence="4 6" id="KW-1133">Transmembrane helix</keyword>
<dbReference type="PANTHER" id="PTHR12677:SF59">
    <property type="entry name" value="GOLGI APPARATUS MEMBRANE PROTEIN TVP38-RELATED"/>
    <property type="match status" value="1"/>
</dbReference>
<dbReference type="GO" id="GO:0005886">
    <property type="term" value="C:plasma membrane"/>
    <property type="evidence" value="ECO:0007669"/>
    <property type="project" value="UniProtKB-SubCell"/>
</dbReference>
<protein>
    <recommendedName>
        <fullName evidence="6">TVP38/TMEM64 family membrane protein</fullName>
    </recommendedName>
</protein>
<accession>A0A4R8MET5</accession>
<dbReference type="RefSeq" id="WP_133956453.1">
    <property type="nucleotide sequence ID" value="NZ_SORI01000003.1"/>
</dbReference>
<organism evidence="8 9">
    <name type="scientific">Aminivibrio pyruvatiphilus</name>
    <dbReference type="NCBI Taxonomy" id="1005740"/>
    <lineage>
        <taxon>Bacteria</taxon>
        <taxon>Thermotogati</taxon>
        <taxon>Synergistota</taxon>
        <taxon>Synergistia</taxon>
        <taxon>Synergistales</taxon>
        <taxon>Aminobacteriaceae</taxon>
        <taxon>Aminivibrio</taxon>
    </lineage>
</organism>
<keyword evidence="9" id="KW-1185">Reference proteome</keyword>
<evidence type="ECO:0000313" key="9">
    <source>
        <dbReference type="Proteomes" id="UP000295066"/>
    </source>
</evidence>
<evidence type="ECO:0000256" key="4">
    <source>
        <dbReference type="ARBA" id="ARBA00022989"/>
    </source>
</evidence>
<gene>
    <name evidence="8" type="ORF">C8D99_10382</name>
</gene>
<dbReference type="EMBL" id="SORI01000003">
    <property type="protein sequence ID" value="TDY62862.1"/>
    <property type="molecule type" value="Genomic_DNA"/>
</dbReference>
<feature type="transmembrane region" description="Helical" evidence="6">
    <location>
        <begin position="56"/>
        <end position="77"/>
    </location>
</feature>
<evidence type="ECO:0000256" key="3">
    <source>
        <dbReference type="ARBA" id="ARBA00022692"/>
    </source>
</evidence>
<dbReference type="Proteomes" id="UP000295066">
    <property type="component" value="Unassembled WGS sequence"/>
</dbReference>
<reference evidence="8 9" key="1">
    <citation type="submission" date="2019-03" db="EMBL/GenBank/DDBJ databases">
        <title>Genomic Encyclopedia of Type Strains, Phase IV (KMG-IV): sequencing the most valuable type-strain genomes for metagenomic binning, comparative biology and taxonomic classification.</title>
        <authorList>
            <person name="Goeker M."/>
        </authorList>
    </citation>
    <scope>NUCLEOTIDE SEQUENCE [LARGE SCALE GENOMIC DNA]</scope>
    <source>
        <strain evidence="8 9">DSM 25964</strain>
    </source>
</reference>
<feature type="transmembrane region" description="Helical" evidence="6">
    <location>
        <begin position="83"/>
        <end position="107"/>
    </location>
</feature>
<dbReference type="PANTHER" id="PTHR12677">
    <property type="entry name" value="GOLGI APPARATUS MEMBRANE PROTEIN TVP38-RELATED"/>
    <property type="match status" value="1"/>
</dbReference>
<feature type="transmembrane region" description="Helical" evidence="6">
    <location>
        <begin position="153"/>
        <end position="174"/>
    </location>
</feature>
<keyword evidence="3 6" id="KW-0812">Transmembrane</keyword>